<evidence type="ECO:0000259" key="5">
    <source>
        <dbReference type="PROSITE" id="PS50026"/>
    </source>
</evidence>
<accession>A0A9J7KW07</accession>
<sequence length="418" mass="46466">MAKHVFAAVCLCLVQLSSASAKGNSDDPRTYEVFVRESVAPGYIISNIPQLFKRSQLPAPETFNIFSGNKDDRFSLKNNTGDLCVKRYLNYNIDSKYKLTLADKNNQAVLVVLVTVEDDAAYPPVFNPDCYMPPRNTSITHVWPFTVSVKSIFLTKPTMIVGDNNDREAAVVIDNDQCDVKAYVPVKDDKVDSIDRDYTPSFSVSCTNTQNPPRNNFVIKTYWNASYHRPDDRGIQPEWFVDSPDHPHKRHVLVTLDMKNFYGLDPSVYLCRLSFDLGFFGATVGGNITINPIGCPDGLYGGHCNETCVCQNGGSCHTFNGACKCTDGWTGRACDIVSRPSHFLHGKQGVYFIVGVVFGAITLVAVVAIVVVYVIKRRVRTNKYVNDSLADSESFRDTPYDEYADDAHVPDVMINKGG</sequence>
<dbReference type="PROSITE" id="PS50268">
    <property type="entry name" value="CADHERIN_2"/>
    <property type="match status" value="1"/>
</dbReference>
<feature type="chain" id="PRO_5039904648" evidence="4">
    <location>
        <begin position="22"/>
        <end position="418"/>
    </location>
</feature>
<dbReference type="InterPro" id="IPR000742">
    <property type="entry name" value="EGF"/>
</dbReference>
<dbReference type="Proteomes" id="UP000001554">
    <property type="component" value="Chromosome 3"/>
</dbReference>
<dbReference type="OrthoDB" id="10002991at2759"/>
<evidence type="ECO:0000256" key="2">
    <source>
        <dbReference type="PROSITE-ProRule" id="PRU00076"/>
    </source>
</evidence>
<evidence type="ECO:0000256" key="3">
    <source>
        <dbReference type="SAM" id="Phobius"/>
    </source>
</evidence>
<dbReference type="Gene3D" id="2.60.40.60">
    <property type="entry name" value="Cadherins"/>
    <property type="match status" value="1"/>
</dbReference>
<dbReference type="SUPFAM" id="SSF49313">
    <property type="entry name" value="Cadherin-like"/>
    <property type="match status" value="1"/>
</dbReference>
<dbReference type="GO" id="GO:0016020">
    <property type="term" value="C:membrane"/>
    <property type="evidence" value="ECO:0007669"/>
    <property type="project" value="InterPro"/>
</dbReference>
<feature type="signal peptide" evidence="4">
    <location>
        <begin position="1"/>
        <end position="21"/>
    </location>
</feature>
<dbReference type="PROSITE" id="PS01186">
    <property type="entry name" value="EGF_2"/>
    <property type="match status" value="1"/>
</dbReference>
<gene>
    <name evidence="8" type="primary">LOC118412684</name>
</gene>
<comment type="caution">
    <text evidence="2">Lacks conserved residue(s) required for the propagation of feature annotation.</text>
</comment>
<keyword evidence="1" id="KW-0106">Calcium</keyword>
<evidence type="ECO:0000256" key="4">
    <source>
        <dbReference type="SAM" id="SignalP"/>
    </source>
</evidence>
<dbReference type="CDD" id="cd11304">
    <property type="entry name" value="Cadherin_repeat"/>
    <property type="match status" value="1"/>
</dbReference>
<dbReference type="PANTHER" id="PTHR24035">
    <property type="entry name" value="MULTIPLE EPIDERMAL GROWTH FACTOR-LIKE DOMAINS PROTEIN"/>
    <property type="match status" value="1"/>
</dbReference>
<dbReference type="PANTHER" id="PTHR24035:SF109">
    <property type="entry name" value="PROTEIN DRAPER"/>
    <property type="match status" value="1"/>
</dbReference>
<dbReference type="InterPro" id="IPR002126">
    <property type="entry name" value="Cadherin-like_dom"/>
</dbReference>
<keyword evidence="3" id="KW-1133">Transmembrane helix</keyword>
<dbReference type="KEGG" id="bfo:118412684"/>
<dbReference type="GO" id="GO:0005509">
    <property type="term" value="F:calcium ion binding"/>
    <property type="evidence" value="ECO:0007669"/>
    <property type="project" value="UniProtKB-UniRule"/>
</dbReference>
<dbReference type="PROSITE" id="PS00022">
    <property type="entry name" value="EGF_1"/>
    <property type="match status" value="1"/>
</dbReference>
<dbReference type="GO" id="GO:0007156">
    <property type="term" value="P:homophilic cell adhesion via plasma membrane adhesion molecules"/>
    <property type="evidence" value="ECO:0007669"/>
    <property type="project" value="InterPro"/>
</dbReference>
<evidence type="ECO:0000313" key="7">
    <source>
        <dbReference type="Proteomes" id="UP000001554"/>
    </source>
</evidence>
<name>A0A9J7KW07_BRAFL</name>
<keyword evidence="7" id="KW-1185">Reference proteome</keyword>
<reference evidence="7" key="2">
    <citation type="journal article" date="2020" name="Nat. Ecol. Evol.">
        <title>Deeply conserved synteny resolves early events in vertebrate evolution.</title>
        <authorList>
            <person name="Simakov O."/>
            <person name="Marletaz F."/>
            <person name="Yue J.X."/>
            <person name="O'Connell B."/>
            <person name="Jenkins J."/>
            <person name="Brandt A."/>
            <person name="Calef R."/>
            <person name="Tung C.H."/>
            <person name="Huang T.K."/>
            <person name="Schmutz J."/>
            <person name="Satoh N."/>
            <person name="Yu J.K."/>
            <person name="Putnam N.H."/>
            <person name="Green R.E."/>
            <person name="Rokhsar D.S."/>
        </authorList>
    </citation>
    <scope>NUCLEOTIDE SEQUENCE [LARGE SCALE GENOMIC DNA]</scope>
    <source>
        <strain evidence="7">S238N-H82</strain>
    </source>
</reference>
<dbReference type="PROSITE" id="PS50026">
    <property type="entry name" value="EGF_3"/>
    <property type="match status" value="1"/>
</dbReference>
<keyword evidence="2" id="KW-0245">EGF-like domain</keyword>
<proteinExistence type="predicted"/>
<feature type="disulfide bond" evidence="2">
    <location>
        <begin position="325"/>
        <end position="334"/>
    </location>
</feature>
<keyword evidence="4" id="KW-0732">Signal</keyword>
<dbReference type="Gene3D" id="2.170.300.10">
    <property type="entry name" value="Tie2 ligand-binding domain superfamily"/>
    <property type="match status" value="1"/>
</dbReference>
<feature type="transmembrane region" description="Helical" evidence="3">
    <location>
        <begin position="349"/>
        <end position="375"/>
    </location>
</feature>
<evidence type="ECO:0000313" key="8">
    <source>
        <dbReference type="RefSeq" id="XP_035671589.1"/>
    </source>
</evidence>
<keyword evidence="2" id="KW-1015">Disulfide bond</keyword>
<keyword evidence="3" id="KW-0472">Membrane</keyword>
<organism evidence="7 8">
    <name type="scientific">Branchiostoma floridae</name>
    <name type="common">Florida lancelet</name>
    <name type="synonym">Amphioxus</name>
    <dbReference type="NCBI Taxonomy" id="7739"/>
    <lineage>
        <taxon>Eukaryota</taxon>
        <taxon>Metazoa</taxon>
        <taxon>Chordata</taxon>
        <taxon>Cephalochordata</taxon>
        <taxon>Leptocardii</taxon>
        <taxon>Amphioxiformes</taxon>
        <taxon>Branchiostomatidae</taxon>
        <taxon>Branchiostoma</taxon>
    </lineage>
</organism>
<dbReference type="CDD" id="cd00054">
    <property type="entry name" value="EGF_CA"/>
    <property type="match status" value="1"/>
</dbReference>
<feature type="domain" description="Cadherin" evidence="6">
    <location>
        <begin position="27"/>
        <end position="126"/>
    </location>
</feature>
<dbReference type="InterPro" id="IPR015919">
    <property type="entry name" value="Cadherin-like_sf"/>
</dbReference>
<dbReference type="OMA" id="TSITHVW"/>
<protein>
    <submittedName>
        <fullName evidence="8">Uncharacterized protein LOC118412684</fullName>
    </submittedName>
</protein>
<evidence type="ECO:0000256" key="1">
    <source>
        <dbReference type="PROSITE-ProRule" id="PRU00043"/>
    </source>
</evidence>
<dbReference type="GeneID" id="118412684"/>
<evidence type="ECO:0000259" key="6">
    <source>
        <dbReference type="PROSITE" id="PS50268"/>
    </source>
</evidence>
<keyword evidence="3" id="KW-0812">Transmembrane</keyword>
<dbReference type="AlphaFoldDB" id="A0A9J7KW07"/>
<reference evidence="8" key="1">
    <citation type="journal article" date="2016" name="Genome Biol. Evol.">
        <title>Conserved non-coding elements in the most distant genera of cephalochordates: the Goldilocks principle.</title>
        <authorList>
            <person name="Yue J.X."/>
            <person name="Kozmikova I."/>
            <person name="Ono H."/>
            <person name="Nossa C.W."/>
            <person name="Kozmik Z."/>
            <person name="Putnam N.H."/>
            <person name="Yu J.K."/>
            <person name="Holland L.Z."/>
        </authorList>
    </citation>
    <scope>NUCLEOTIDE SEQUENCE</scope>
</reference>
<reference evidence="8" key="3">
    <citation type="submission" date="2025-08" db="UniProtKB">
        <authorList>
            <consortium name="RefSeq"/>
        </authorList>
    </citation>
    <scope>IDENTIFICATION</scope>
</reference>
<feature type="domain" description="EGF-like" evidence="5">
    <location>
        <begin position="300"/>
        <end position="335"/>
    </location>
</feature>
<dbReference type="InterPro" id="IPR052108">
    <property type="entry name" value="MEGF/SIB"/>
</dbReference>
<dbReference type="RefSeq" id="XP_035671589.1">
    <property type="nucleotide sequence ID" value="XM_035815696.1"/>
</dbReference>